<reference evidence="1" key="1">
    <citation type="submission" date="2021-06" db="EMBL/GenBank/DDBJ databases">
        <title>New haloarchaea isolates fom saline soil.</title>
        <authorList>
            <person name="Duran-Viseras A."/>
            <person name="Sanchez-Porro C.S."/>
            <person name="Ventosa A."/>
        </authorList>
    </citation>
    <scope>NUCLEOTIDE SEQUENCE</scope>
    <source>
        <strain evidence="1">JCM 18369</strain>
    </source>
</reference>
<comment type="caution">
    <text evidence="1">The sequence shown here is derived from an EMBL/GenBank/DDBJ whole genome shotgun (WGS) entry which is preliminary data.</text>
</comment>
<dbReference type="EMBL" id="JAHQXE010000003">
    <property type="protein sequence ID" value="MBV0902197.1"/>
    <property type="molecule type" value="Genomic_DNA"/>
</dbReference>
<dbReference type="Pfam" id="PF12900">
    <property type="entry name" value="Pyridox_ox_2"/>
    <property type="match status" value="1"/>
</dbReference>
<dbReference type="AlphaFoldDB" id="A0AA41G8P2"/>
<evidence type="ECO:0000313" key="1">
    <source>
        <dbReference type="EMBL" id="MBV0902197.1"/>
    </source>
</evidence>
<sequence>MTVSSLEDAGLTRMDDDAIAAFLAGRRVGVLGLPTDAGPYMVPLSYGYDPDEAALYFTFIGGPESRKQRLTDAADDASVLVYQVESMFHWESVLLYGTIDAVPETEWDAVGDVLDSAWRPDLFERAIETGKVAVYRFRIDTQRGIRHTGLPPGFDIE</sequence>
<evidence type="ECO:0000313" key="2">
    <source>
        <dbReference type="Proteomes" id="UP001166304"/>
    </source>
</evidence>
<dbReference type="Gene3D" id="2.30.110.10">
    <property type="entry name" value="Electron Transport, Fmn-binding Protein, Chain A"/>
    <property type="match status" value="1"/>
</dbReference>
<name>A0AA41G8P2_9EURY</name>
<gene>
    <name evidence="1" type="ORF">KTS37_10400</name>
</gene>
<dbReference type="RefSeq" id="WP_162413620.1">
    <property type="nucleotide sequence ID" value="NZ_JAHQXE010000003.1"/>
</dbReference>
<accession>A0AA41G8P2</accession>
<dbReference type="SUPFAM" id="SSF50475">
    <property type="entry name" value="FMN-binding split barrel"/>
    <property type="match status" value="1"/>
</dbReference>
<proteinExistence type="predicted"/>
<organism evidence="1 2">
    <name type="scientific">Haloarcula salina</name>
    <dbReference type="NCBI Taxonomy" id="1429914"/>
    <lineage>
        <taxon>Archaea</taxon>
        <taxon>Methanobacteriati</taxon>
        <taxon>Methanobacteriota</taxon>
        <taxon>Stenosarchaea group</taxon>
        <taxon>Halobacteria</taxon>
        <taxon>Halobacteriales</taxon>
        <taxon>Haloarculaceae</taxon>
        <taxon>Haloarcula</taxon>
    </lineage>
</organism>
<keyword evidence="2" id="KW-1185">Reference proteome</keyword>
<dbReference type="InterPro" id="IPR024747">
    <property type="entry name" value="Pyridox_Oxase-rel"/>
</dbReference>
<protein>
    <submittedName>
        <fullName evidence="1">Pyridoxamine 5'-phosphate oxidase family protein</fullName>
    </submittedName>
</protein>
<dbReference type="InterPro" id="IPR012349">
    <property type="entry name" value="Split_barrel_FMN-bd"/>
</dbReference>
<dbReference type="Proteomes" id="UP001166304">
    <property type="component" value="Unassembled WGS sequence"/>
</dbReference>